<dbReference type="Proteomes" id="UP001208570">
    <property type="component" value="Unassembled WGS sequence"/>
</dbReference>
<evidence type="ECO:0000256" key="2">
    <source>
        <dbReference type="ARBA" id="ARBA00022692"/>
    </source>
</evidence>
<name>A0AAD9KGL4_9ANNE</name>
<dbReference type="InterPro" id="IPR036259">
    <property type="entry name" value="MFS_trans_sf"/>
</dbReference>
<feature type="transmembrane region" description="Helical" evidence="5">
    <location>
        <begin position="564"/>
        <end position="584"/>
    </location>
</feature>
<keyword evidence="3 5" id="KW-1133">Transmembrane helix</keyword>
<gene>
    <name evidence="7" type="ORF">LSH36_3g24009</name>
</gene>
<comment type="caution">
    <text evidence="7">The sequence shown here is derived from an EMBL/GenBank/DDBJ whole genome shotgun (WGS) entry which is preliminary data.</text>
</comment>
<evidence type="ECO:0000259" key="6">
    <source>
        <dbReference type="PROSITE" id="PS50850"/>
    </source>
</evidence>
<feature type="transmembrane region" description="Helical" evidence="5">
    <location>
        <begin position="216"/>
        <end position="232"/>
    </location>
</feature>
<keyword evidence="8" id="KW-1185">Reference proteome</keyword>
<evidence type="ECO:0000256" key="1">
    <source>
        <dbReference type="ARBA" id="ARBA00004141"/>
    </source>
</evidence>
<feature type="transmembrane region" description="Helical" evidence="5">
    <location>
        <begin position="238"/>
        <end position="256"/>
    </location>
</feature>
<organism evidence="7 8">
    <name type="scientific">Paralvinella palmiformis</name>
    <dbReference type="NCBI Taxonomy" id="53620"/>
    <lineage>
        <taxon>Eukaryota</taxon>
        <taxon>Metazoa</taxon>
        <taxon>Spiralia</taxon>
        <taxon>Lophotrochozoa</taxon>
        <taxon>Annelida</taxon>
        <taxon>Polychaeta</taxon>
        <taxon>Sedentaria</taxon>
        <taxon>Canalipalpata</taxon>
        <taxon>Terebellida</taxon>
        <taxon>Terebelliformia</taxon>
        <taxon>Alvinellidae</taxon>
        <taxon>Paralvinella</taxon>
    </lineage>
</organism>
<keyword evidence="2 5" id="KW-0812">Transmembrane</keyword>
<dbReference type="SUPFAM" id="SSF103473">
    <property type="entry name" value="MFS general substrate transporter"/>
    <property type="match status" value="1"/>
</dbReference>
<evidence type="ECO:0000313" key="8">
    <source>
        <dbReference type="Proteomes" id="UP001208570"/>
    </source>
</evidence>
<dbReference type="EMBL" id="JAODUP010000003">
    <property type="protein sequence ID" value="KAK2170400.1"/>
    <property type="molecule type" value="Genomic_DNA"/>
</dbReference>
<dbReference type="PROSITE" id="PS50850">
    <property type="entry name" value="MFS"/>
    <property type="match status" value="1"/>
</dbReference>
<feature type="transmembrane region" description="Helical" evidence="5">
    <location>
        <begin position="472"/>
        <end position="493"/>
    </location>
</feature>
<reference evidence="7" key="1">
    <citation type="journal article" date="2023" name="Mol. Biol. Evol.">
        <title>Third-Generation Sequencing Reveals the Adaptive Role of the Epigenome in Three Deep-Sea Polychaetes.</title>
        <authorList>
            <person name="Perez M."/>
            <person name="Aroh O."/>
            <person name="Sun Y."/>
            <person name="Lan Y."/>
            <person name="Juniper S.K."/>
            <person name="Young C.R."/>
            <person name="Angers B."/>
            <person name="Qian P.Y."/>
        </authorList>
    </citation>
    <scope>NUCLEOTIDE SEQUENCE</scope>
    <source>
        <strain evidence="7">P08H-3</strain>
    </source>
</reference>
<comment type="subcellular location">
    <subcellularLocation>
        <location evidence="1">Membrane</location>
        <topology evidence="1">Multi-pass membrane protein</topology>
    </subcellularLocation>
</comment>
<dbReference type="Pfam" id="PF07690">
    <property type="entry name" value="MFS_1"/>
    <property type="match status" value="1"/>
</dbReference>
<evidence type="ECO:0000256" key="3">
    <source>
        <dbReference type="ARBA" id="ARBA00022989"/>
    </source>
</evidence>
<dbReference type="Gene3D" id="1.20.1250.20">
    <property type="entry name" value="MFS general substrate transporter like domains"/>
    <property type="match status" value="1"/>
</dbReference>
<feature type="transmembrane region" description="Helical" evidence="5">
    <location>
        <begin position="21"/>
        <end position="43"/>
    </location>
</feature>
<feature type="transmembrane region" description="Helical" evidence="5">
    <location>
        <begin position="156"/>
        <end position="182"/>
    </location>
</feature>
<dbReference type="InterPro" id="IPR011701">
    <property type="entry name" value="MFS"/>
</dbReference>
<keyword evidence="4 5" id="KW-0472">Membrane</keyword>
<proteinExistence type="predicted"/>
<feature type="transmembrane region" description="Helical" evidence="5">
    <location>
        <begin position="120"/>
        <end position="144"/>
    </location>
</feature>
<feature type="transmembrane region" description="Helical" evidence="5">
    <location>
        <begin position="499"/>
        <end position="525"/>
    </location>
</feature>
<dbReference type="GO" id="GO:0022857">
    <property type="term" value="F:transmembrane transporter activity"/>
    <property type="evidence" value="ECO:0007669"/>
    <property type="project" value="InterPro"/>
</dbReference>
<protein>
    <recommendedName>
        <fullName evidence="6">Major facilitator superfamily (MFS) profile domain-containing protein</fullName>
    </recommendedName>
</protein>
<feature type="domain" description="Major facilitator superfamily (MFS) profile" evidence="6">
    <location>
        <begin position="22"/>
        <end position="589"/>
    </location>
</feature>
<evidence type="ECO:0000256" key="4">
    <source>
        <dbReference type="ARBA" id="ARBA00023136"/>
    </source>
</evidence>
<evidence type="ECO:0000313" key="7">
    <source>
        <dbReference type="EMBL" id="KAK2170400.1"/>
    </source>
</evidence>
<evidence type="ECO:0000256" key="5">
    <source>
        <dbReference type="SAM" id="Phobius"/>
    </source>
</evidence>
<dbReference type="AlphaFoldDB" id="A0AAD9KGL4"/>
<dbReference type="GO" id="GO:0016020">
    <property type="term" value="C:membrane"/>
    <property type="evidence" value="ECO:0007669"/>
    <property type="project" value="UniProtKB-SubCell"/>
</dbReference>
<dbReference type="PANTHER" id="PTHR24064">
    <property type="entry name" value="SOLUTE CARRIER FAMILY 22 MEMBER"/>
    <property type="match status" value="1"/>
</dbReference>
<feature type="transmembrane region" description="Helical" evidence="5">
    <location>
        <begin position="444"/>
        <end position="465"/>
    </location>
</feature>
<sequence>MNADQALSLLGKYNKWQIQTYLMIAVGFGVPFAWMVFSIIFLGDTPNYRCALPPNATLNETIPWRITEEGNLEYDKCSMYLNLSVDNTTVPCQYGYWYDPESGYESTLTTEWDLVCGYEWLIELSMTVSGLGGGVGAMVFNILADRVGRKKVFLGCLWSHMITAMAMAFSPNITFYIVLAAIDGMQKQGIIASSYILAVELFATEERTFPGNAIQFFWIFGYMSLPLIAYLVRNWRHLLISLTAPLVVTVVFFWTIPESIPWLVLNGRKQEAETIMRKAAKKNNIVLPDNIFGDNVDDDANEAEMESLFNEKEEDTVIYDGRIHTENDASSRDSIQAKVVSDSDGIISPISSEMSNISGFNTNGLLTDSRSMRDFGSSVLNNKNSDRSRRDNKEPPIIRYRFSELMRSKSICRYSVVFFLIWFVDSLAYFAINNTVTYLPGNRYLNTFFYAVVEIPAYAITWILSEKIGRRLPLIGFHIVGGFALMGTVIQIFDFAHSMKWLVVLLSMIGKLSLTAAFALIYVIVPELFPTNNRNFGLGVCQTFARSASLLSPHARILYRHIPWLSPLLLGILSTIVGLLSFLIPETRHTKLPDTIEEIEDWEKPGCC</sequence>
<feature type="transmembrane region" description="Helical" evidence="5">
    <location>
        <begin position="411"/>
        <end position="432"/>
    </location>
</feature>
<accession>A0AAD9KGL4</accession>
<dbReference type="InterPro" id="IPR020846">
    <property type="entry name" value="MFS_dom"/>
</dbReference>